<dbReference type="Proteomes" id="UP000184395">
    <property type="component" value="Unassembled WGS sequence"/>
</dbReference>
<dbReference type="InterPro" id="IPR012654">
    <property type="entry name" value="CHP02391"/>
</dbReference>
<dbReference type="OrthoDB" id="1863356at2"/>
<dbReference type="RefSeq" id="WP_073429473.1">
    <property type="nucleotide sequence ID" value="NZ_CADFGY010000009.1"/>
</dbReference>
<dbReference type="EMBL" id="FRAB01000015">
    <property type="protein sequence ID" value="SHK17157.1"/>
    <property type="molecule type" value="Genomic_DNA"/>
</dbReference>
<dbReference type="AlphaFoldDB" id="A0A1M6QAN7"/>
<dbReference type="Pfam" id="PF09509">
    <property type="entry name" value="Hypoth_Ymh"/>
    <property type="match status" value="1"/>
</dbReference>
<accession>A0A1M6QAN7</accession>
<feature type="domain" description="Conserved hypothetical protein CHP02391" evidence="1">
    <location>
        <begin position="123"/>
        <end position="238"/>
    </location>
</feature>
<name>A0A1M6QAN7_9BURK</name>
<evidence type="ECO:0000259" key="1">
    <source>
        <dbReference type="Pfam" id="PF09509"/>
    </source>
</evidence>
<proteinExistence type="predicted"/>
<protein>
    <submittedName>
        <fullName evidence="2">TIGR02391 family protein</fullName>
    </submittedName>
</protein>
<gene>
    <name evidence="2" type="ORF">SAMN05192548_101524</name>
</gene>
<dbReference type="NCBIfam" id="TIGR02391">
    <property type="entry name" value="hypoth_ymh"/>
    <property type="match status" value="1"/>
</dbReference>
<evidence type="ECO:0000313" key="2">
    <source>
        <dbReference type="EMBL" id="SHK17157.1"/>
    </source>
</evidence>
<evidence type="ECO:0000313" key="3">
    <source>
        <dbReference type="Proteomes" id="UP000184395"/>
    </source>
</evidence>
<reference evidence="2 3" key="1">
    <citation type="submission" date="2016-11" db="EMBL/GenBank/DDBJ databases">
        <authorList>
            <person name="Jaros S."/>
            <person name="Januszkiewicz K."/>
            <person name="Wedrychowicz H."/>
        </authorList>
    </citation>
    <scope>NUCLEOTIDE SEQUENCE [LARGE SCALE GENOMIC DNA]</scope>
    <source>
        <strain evidence="2 3">LMG 20594</strain>
    </source>
</reference>
<organism evidence="2 3">
    <name type="scientific">Paraburkholderia terricola</name>
    <dbReference type="NCBI Taxonomy" id="169427"/>
    <lineage>
        <taxon>Bacteria</taxon>
        <taxon>Pseudomonadati</taxon>
        <taxon>Pseudomonadota</taxon>
        <taxon>Betaproteobacteria</taxon>
        <taxon>Burkholderiales</taxon>
        <taxon>Burkholderiaceae</taxon>
        <taxon>Paraburkholderia</taxon>
    </lineage>
</organism>
<sequence length="247" mass="28175">MDSAALDWYTRTSDKLDAIERACFVWGREAGLDKPGRGHFLRAVKAYPDVRKMFDDFLDVWHEQMPPYRWSRETMRRIDFSDQSDYLDFITIDLMPLREAARIKLSAARVEQHDPNIALYDLLHPIIANRAWDFYVTNHFRQAVETSVTAVFDYIRARTQSQLDGQALVTEVFKLEGAKLILSTLDTESGRSEQKGFINIFTGAYVGVRNPLAHSTINGFTQKEAAEHMVLASLLAGKVDKAILVES</sequence>